<evidence type="ECO:0000313" key="2">
    <source>
        <dbReference type="EMBL" id="KAF4039632.1"/>
    </source>
</evidence>
<evidence type="ECO:0000256" key="1">
    <source>
        <dbReference type="SAM" id="SignalP"/>
    </source>
</evidence>
<name>A0A833SSH6_PHYIN</name>
<evidence type="ECO:0000313" key="3">
    <source>
        <dbReference type="EMBL" id="KAF4130837.1"/>
    </source>
</evidence>
<dbReference type="Proteomes" id="UP000704712">
    <property type="component" value="Unassembled WGS sequence"/>
</dbReference>
<comment type="caution">
    <text evidence="2">The sequence shown here is derived from an EMBL/GenBank/DDBJ whole genome shotgun (WGS) entry which is preliminary data.</text>
</comment>
<keyword evidence="1" id="KW-0732">Signal</keyword>
<sequence length="99" mass="11733">MQRKMRDWPWGFFCRQTRNIVMFLLAQLTGAIDEVVEMSMAQVVESWRRNIFIRNVGCVVILELGEYKMHWSCELTEKLPLIASAESRLLSKYEETFVQ</sequence>
<dbReference type="EMBL" id="JAACNO010002787">
    <property type="protein sequence ID" value="KAF4130837.1"/>
    <property type="molecule type" value="Genomic_DNA"/>
</dbReference>
<protein>
    <submittedName>
        <fullName evidence="2">Uncharacterized protein</fullName>
    </submittedName>
</protein>
<feature type="chain" id="PRO_5036239683" evidence="1">
    <location>
        <begin position="32"/>
        <end position="99"/>
    </location>
</feature>
<feature type="signal peptide" evidence="1">
    <location>
        <begin position="1"/>
        <end position="31"/>
    </location>
</feature>
<organism evidence="2 4">
    <name type="scientific">Phytophthora infestans</name>
    <name type="common">Potato late blight agent</name>
    <name type="synonym">Botrytis infestans</name>
    <dbReference type="NCBI Taxonomy" id="4787"/>
    <lineage>
        <taxon>Eukaryota</taxon>
        <taxon>Sar</taxon>
        <taxon>Stramenopiles</taxon>
        <taxon>Oomycota</taxon>
        <taxon>Peronosporomycetes</taxon>
        <taxon>Peronosporales</taxon>
        <taxon>Peronosporaceae</taxon>
        <taxon>Phytophthora</taxon>
    </lineage>
</organism>
<dbReference type="AlphaFoldDB" id="A0A833SSH6"/>
<dbReference type="EMBL" id="WSZM01000168">
    <property type="protein sequence ID" value="KAF4039632.1"/>
    <property type="molecule type" value="Genomic_DNA"/>
</dbReference>
<accession>A0A833SSH6</accession>
<reference evidence="2" key="1">
    <citation type="submission" date="2020-04" db="EMBL/GenBank/DDBJ databases">
        <title>Hybrid Assembly of Korean Phytophthora infestans isolates.</title>
        <authorList>
            <person name="Prokchorchik M."/>
            <person name="Lee Y."/>
            <person name="Seo J."/>
            <person name="Cho J.-H."/>
            <person name="Park Y.-E."/>
            <person name="Jang D.-C."/>
            <person name="Im J.-S."/>
            <person name="Choi J.-G."/>
            <person name="Park H.-J."/>
            <person name="Lee G.-B."/>
            <person name="Lee Y.-G."/>
            <person name="Hong S.-Y."/>
            <person name="Cho K."/>
            <person name="Sohn K.H."/>
        </authorList>
    </citation>
    <scope>NUCLEOTIDE SEQUENCE</scope>
    <source>
        <strain evidence="2">KR_1_A1</strain>
        <strain evidence="3">KR_2_A2</strain>
    </source>
</reference>
<dbReference type="Proteomes" id="UP000602510">
    <property type="component" value="Unassembled WGS sequence"/>
</dbReference>
<proteinExistence type="predicted"/>
<evidence type="ECO:0000313" key="4">
    <source>
        <dbReference type="Proteomes" id="UP000602510"/>
    </source>
</evidence>
<keyword evidence="4" id="KW-1185">Reference proteome</keyword>
<gene>
    <name evidence="2" type="ORF">GN244_ATG08156</name>
    <name evidence="3" type="ORF">GN958_ATG19966</name>
</gene>